<accession>A0A8H2VZS0</accession>
<evidence type="ECO:0000259" key="3">
    <source>
        <dbReference type="PROSITE" id="PS51471"/>
    </source>
</evidence>
<dbReference type="InterPro" id="IPR026992">
    <property type="entry name" value="DIOX_N"/>
</dbReference>
<evidence type="ECO:0000256" key="1">
    <source>
        <dbReference type="ARBA" id="ARBA00008056"/>
    </source>
</evidence>
<evidence type="ECO:0000313" key="4">
    <source>
        <dbReference type="EMBL" id="CAD6448234.1"/>
    </source>
</evidence>
<proteinExistence type="inferred from homology"/>
<dbReference type="GO" id="GO:0044283">
    <property type="term" value="P:small molecule biosynthetic process"/>
    <property type="evidence" value="ECO:0007669"/>
    <property type="project" value="UniProtKB-ARBA"/>
</dbReference>
<keyword evidence="2" id="KW-0479">Metal-binding</keyword>
<dbReference type="SUPFAM" id="SSF51197">
    <property type="entry name" value="Clavaminate synthase-like"/>
    <property type="match status" value="1"/>
</dbReference>
<dbReference type="InterPro" id="IPR044861">
    <property type="entry name" value="IPNS-like_FE2OG_OXY"/>
</dbReference>
<dbReference type="EMBL" id="CAJHIA010000030">
    <property type="protein sequence ID" value="CAD6448234.1"/>
    <property type="molecule type" value="Genomic_DNA"/>
</dbReference>
<evidence type="ECO:0000313" key="5">
    <source>
        <dbReference type="Proteomes" id="UP000624404"/>
    </source>
</evidence>
<dbReference type="GO" id="GO:0046872">
    <property type="term" value="F:metal ion binding"/>
    <property type="evidence" value="ECO:0007669"/>
    <property type="project" value="UniProtKB-KW"/>
</dbReference>
<sequence length="389" mass="44137">MQEDYKLNLITIYHLESTLNIDHFDSYNHLNSTSIQNTSSHQILNMTSDPTSPIPIIDFSPFLHPTSQTSRLETAKALVEACRHVGFVYIINHDIPSSLLEEAFAMTKELFDLSHEEKMQAEHPPGPCVHRGYSYPGLEKVYQVISDDVKLGEKLRDVRDCKESYEIGSEKNPEQPNIWLPESTLPNFHSFMQSFYHRLSSTEQQILLALGTGLELHNPSFLADFHSGNGNQLRLLHYPPIPASEIEKGIAARMPAHSDFGSITLVFQDECGGLEIEHPKKPGEFIRAHPLKDAIVMNVGDLLMRWTNDDLKSTLHRVQLPPLSTRYTITDEGEKITQARYSIPYFCGPDADKVIEVLGECVKDGEEKKYEPITAGEYFKMRYALAYKS</sequence>
<dbReference type="PANTHER" id="PTHR47990">
    <property type="entry name" value="2-OXOGLUTARATE (2OG) AND FE(II)-DEPENDENT OXYGENASE SUPERFAMILY PROTEIN-RELATED"/>
    <property type="match status" value="1"/>
</dbReference>
<gene>
    <name evidence="4" type="ORF">SCLTRI_LOCUS8026</name>
</gene>
<keyword evidence="5" id="KW-1185">Reference proteome</keyword>
<dbReference type="GO" id="GO:0016491">
    <property type="term" value="F:oxidoreductase activity"/>
    <property type="evidence" value="ECO:0007669"/>
    <property type="project" value="UniProtKB-KW"/>
</dbReference>
<keyword evidence="2" id="KW-0408">Iron</keyword>
<dbReference type="InterPro" id="IPR005123">
    <property type="entry name" value="Oxoglu/Fe-dep_dioxygenase_dom"/>
</dbReference>
<comment type="similarity">
    <text evidence="1 2">Belongs to the iron/ascorbate-dependent oxidoreductase family.</text>
</comment>
<dbReference type="PROSITE" id="PS51471">
    <property type="entry name" value="FE2OG_OXY"/>
    <property type="match status" value="1"/>
</dbReference>
<dbReference type="Pfam" id="PF14226">
    <property type="entry name" value="DIOX_N"/>
    <property type="match status" value="1"/>
</dbReference>
<organism evidence="4 5">
    <name type="scientific">Sclerotinia trifoliorum</name>
    <dbReference type="NCBI Taxonomy" id="28548"/>
    <lineage>
        <taxon>Eukaryota</taxon>
        <taxon>Fungi</taxon>
        <taxon>Dikarya</taxon>
        <taxon>Ascomycota</taxon>
        <taxon>Pezizomycotina</taxon>
        <taxon>Leotiomycetes</taxon>
        <taxon>Helotiales</taxon>
        <taxon>Sclerotiniaceae</taxon>
        <taxon>Sclerotinia</taxon>
    </lineage>
</organism>
<comment type="caution">
    <text evidence="4">The sequence shown here is derived from an EMBL/GenBank/DDBJ whole genome shotgun (WGS) entry which is preliminary data.</text>
</comment>
<name>A0A8H2VZS0_9HELO</name>
<feature type="domain" description="Fe2OG dioxygenase" evidence="3">
    <location>
        <begin position="229"/>
        <end position="349"/>
    </location>
</feature>
<dbReference type="FunFam" id="2.60.120.330:FF:000030">
    <property type="entry name" value="Thymine dioxygenase"/>
    <property type="match status" value="1"/>
</dbReference>
<reference evidence="4" key="1">
    <citation type="submission" date="2020-10" db="EMBL/GenBank/DDBJ databases">
        <authorList>
            <person name="Kusch S."/>
        </authorList>
    </citation>
    <scope>NUCLEOTIDE SEQUENCE</scope>
    <source>
        <strain evidence="4">SwB9</strain>
    </source>
</reference>
<dbReference type="Pfam" id="PF03171">
    <property type="entry name" value="2OG-FeII_Oxy"/>
    <property type="match status" value="1"/>
</dbReference>
<protein>
    <submittedName>
        <fullName evidence="4">79302ad7-7ef5-400f-bf75-f115c8f45187</fullName>
    </submittedName>
</protein>
<dbReference type="Gene3D" id="2.60.120.330">
    <property type="entry name" value="B-lactam Antibiotic, Isopenicillin N Synthase, Chain"/>
    <property type="match status" value="1"/>
</dbReference>
<dbReference type="PRINTS" id="PR00682">
    <property type="entry name" value="IPNSYNTHASE"/>
</dbReference>
<dbReference type="Proteomes" id="UP000624404">
    <property type="component" value="Unassembled WGS sequence"/>
</dbReference>
<dbReference type="OrthoDB" id="288590at2759"/>
<keyword evidence="2" id="KW-0560">Oxidoreductase</keyword>
<dbReference type="InterPro" id="IPR050231">
    <property type="entry name" value="Iron_ascorbate_oxido_reductase"/>
</dbReference>
<dbReference type="AlphaFoldDB" id="A0A8H2VZS0"/>
<dbReference type="InterPro" id="IPR027443">
    <property type="entry name" value="IPNS-like_sf"/>
</dbReference>
<evidence type="ECO:0000256" key="2">
    <source>
        <dbReference type="RuleBase" id="RU003682"/>
    </source>
</evidence>